<feature type="region of interest" description="Disordered" evidence="1">
    <location>
        <begin position="303"/>
        <end position="322"/>
    </location>
</feature>
<feature type="compositionally biased region" description="Low complexity" evidence="1">
    <location>
        <begin position="207"/>
        <end position="231"/>
    </location>
</feature>
<proteinExistence type="predicted"/>
<keyword evidence="2" id="KW-0812">Transmembrane</keyword>
<feature type="compositionally biased region" description="Polar residues" evidence="1">
    <location>
        <begin position="184"/>
        <end position="194"/>
    </location>
</feature>
<feature type="transmembrane region" description="Helical" evidence="2">
    <location>
        <begin position="107"/>
        <end position="130"/>
    </location>
</feature>
<feature type="region of interest" description="Disordered" evidence="1">
    <location>
        <begin position="46"/>
        <end position="99"/>
    </location>
</feature>
<feature type="compositionally biased region" description="Polar residues" evidence="1">
    <location>
        <begin position="82"/>
        <end position="99"/>
    </location>
</feature>
<evidence type="ECO:0000256" key="2">
    <source>
        <dbReference type="SAM" id="Phobius"/>
    </source>
</evidence>
<keyword evidence="2" id="KW-0472">Membrane</keyword>
<dbReference type="Proteomes" id="UP001194746">
    <property type="component" value="Unassembled WGS sequence"/>
</dbReference>
<gene>
    <name evidence="3" type="ORF">FE257_000415</name>
</gene>
<organism evidence="3 4">
    <name type="scientific">Aspergillus nanangensis</name>
    <dbReference type="NCBI Taxonomy" id="2582783"/>
    <lineage>
        <taxon>Eukaryota</taxon>
        <taxon>Fungi</taxon>
        <taxon>Dikarya</taxon>
        <taxon>Ascomycota</taxon>
        <taxon>Pezizomycotina</taxon>
        <taxon>Eurotiomycetes</taxon>
        <taxon>Eurotiomycetidae</taxon>
        <taxon>Eurotiales</taxon>
        <taxon>Aspergillaceae</taxon>
        <taxon>Aspergillus</taxon>
        <taxon>Aspergillus subgen. Circumdati</taxon>
    </lineage>
</organism>
<feature type="compositionally biased region" description="Low complexity" evidence="1">
    <location>
        <begin position="48"/>
        <end position="81"/>
    </location>
</feature>
<evidence type="ECO:0000313" key="4">
    <source>
        <dbReference type="Proteomes" id="UP001194746"/>
    </source>
</evidence>
<name>A0AAD4GXF2_ASPNN</name>
<feature type="compositionally biased region" description="Basic and acidic residues" evidence="1">
    <location>
        <begin position="167"/>
        <end position="176"/>
    </location>
</feature>
<feature type="compositionally biased region" description="Pro residues" evidence="1">
    <location>
        <begin position="304"/>
        <end position="319"/>
    </location>
</feature>
<dbReference type="AlphaFoldDB" id="A0AAD4GXF2"/>
<feature type="region of interest" description="Disordered" evidence="1">
    <location>
        <begin position="156"/>
        <end position="281"/>
    </location>
</feature>
<keyword evidence="2" id="KW-1133">Transmembrane helix</keyword>
<sequence>MPRLSIRNTCPITGTQWYVCSLGDYRGCCSVDPCIAGGCPDDAGKPMSSQTWVSTSTSTTSTSTSTSTVTTSTQATSTSTTILPTNPATSSPTAGPVNTESHHNNGALIGAVVGGVAGLVLLLGLVFFLMRRSRRKDRGSIKMAYPLVLLVGPKRNREKSRRPAVATDKRTLDKGRGTPKHTNGKPTTRTNGGPSRSAVRPPPTKVSSCASSSPRASPRTSPSKPSRSSPTKPLPNKASPTKSPLTRPSPTRQSPSKSSPTKRSPGAASTRALTQSMASSSSSASATISSLSLSEAALSLKHLPPIPQQPKSPSIPPELPDTGFYRQRAELAAQSSRELINTFNPRRQLHRSLDLGDAEGTCPRMGPIITEDGVVLTANFDRSSSCGDELLGLSCDSGTGSGHVMRFMDYDPEWDAILPAYQPSWRSRMEDCDAGDHPVEKSELGRIEESESAR</sequence>
<dbReference type="Gene3D" id="1.20.5.510">
    <property type="entry name" value="Single helix bin"/>
    <property type="match status" value="1"/>
</dbReference>
<reference evidence="3" key="1">
    <citation type="journal article" date="2019" name="Beilstein J. Org. Chem.">
        <title>Nanangenines: drimane sesquiterpenoids as the dominant metabolite cohort of a novel Australian fungus, Aspergillus nanangensis.</title>
        <authorList>
            <person name="Lacey H.J."/>
            <person name="Gilchrist C.L.M."/>
            <person name="Crombie A."/>
            <person name="Kalaitzis J.A."/>
            <person name="Vuong D."/>
            <person name="Rutledge P.J."/>
            <person name="Turner P."/>
            <person name="Pitt J.I."/>
            <person name="Lacey E."/>
            <person name="Chooi Y.H."/>
            <person name="Piggott A.M."/>
        </authorList>
    </citation>
    <scope>NUCLEOTIDE SEQUENCE</scope>
    <source>
        <strain evidence="3">MST-FP2251</strain>
    </source>
</reference>
<reference evidence="3" key="2">
    <citation type="submission" date="2020-02" db="EMBL/GenBank/DDBJ databases">
        <authorList>
            <person name="Gilchrist C.L.M."/>
            <person name="Chooi Y.-H."/>
        </authorList>
    </citation>
    <scope>NUCLEOTIDE SEQUENCE</scope>
    <source>
        <strain evidence="3">MST-FP2251</strain>
    </source>
</reference>
<keyword evidence="4" id="KW-1185">Reference proteome</keyword>
<feature type="compositionally biased region" description="Low complexity" evidence="1">
    <location>
        <begin position="272"/>
        <end position="281"/>
    </location>
</feature>
<feature type="compositionally biased region" description="Low complexity" evidence="1">
    <location>
        <begin position="243"/>
        <end position="265"/>
    </location>
</feature>
<evidence type="ECO:0000313" key="3">
    <source>
        <dbReference type="EMBL" id="KAF9892826.1"/>
    </source>
</evidence>
<comment type="caution">
    <text evidence="3">The sequence shown here is derived from an EMBL/GenBank/DDBJ whole genome shotgun (WGS) entry which is preliminary data.</text>
</comment>
<accession>A0AAD4GXF2</accession>
<feature type="region of interest" description="Disordered" evidence="1">
    <location>
        <begin position="428"/>
        <end position="454"/>
    </location>
</feature>
<protein>
    <submittedName>
        <fullName evidence="3">Uncharacterized protein</fullName>
    </submittedName>
</protein>
<evidence type="ECO:0000256" key="1">
    <source>
        <dbReference type="SAM" id="MobiDB-lite"/>
    </source>
</evidence>
<dbReference type="EMBL" id="VCAU01000010">
    <property type="protein sequence ID" value="KAF9892826.1"/>
    <property type="molecule type" value="Genomic_DNA"/>
</dbReference>